<keyword evidence="11 12" id="KW-1208">Phospholipid metabolism</keyword>
<feature type="active site" evidence="12">
    <location>
        <position position="229"/>
    </location>
</feature>
<evidence type="ECO:0000313" key="15">
    <source>
        <dbReference type="EMBL" id="CZQ82566.1"/>
    </source>
</evidence>
<evidence type="ECO:0000256" key="12">
    <source>
        <dbReference type="HAMAP-Rule" id="MF_01916"/>
    </source>
</evidence>
<feature type="active site" evidence="12">
    <location>
        <position position="407"/>
    </location>
</feature>
<keyword evidence="8 12" id="KW-0443">Lipid metabolism</keyword>
<feature type="active site" evidence="12">
    <location>
        <position position="402"/>
    </location>
</feature>
<dbReference type="STRING" id="140314.SAMN04488076_10341"/>
<dbReference type="PANTHER" id="PTHR21248">
    <property type="entry name" value="CARDIOLIPIN SYNTHASE"/>
    <property type="match status" value="1"/>
</dbReference>
<keyword evidence="4 12" id="KW-0808">Transferase</keyword>
<evidence type="ECO:0000256" key="5">
    <source>
        <dbReference type="ARBA" id="ARBA00022692"/>
    </source>
</evidence>
<feature type="active site" evidence="12">
    <location>
        <position position="400"/>
    </location>
</feature>
<keyword evidence="3 12" id="KW-0444">Lipid biosynthesis</keyword>
<feature type="transmembrane region" description="Helical" evidence="12">
    <location>
        <begin position="6"/>
        <end position="24"/>
    </location>
</feature>
<dbReference type="EMBL" id="FJNE01000001">
    <property type="protein sequence ID" value="CZQ82566.1"/>
    <property type="molecule type" value="Genomic_DNA"/>
</dbReference>
<keyword evidence="5 12" id="KW-0812">Transmembrane</keyword>
<keyword evidence="10 12" id="KW-0594">Phospholipid biosynthesis</keyword>
<evidence type="ECO:0000256" key="11">
    <source>
        <dbReference type="ARBA" id="ARBA00023264"/>
    </source>
</evidence>
<evidence type="ECO:0000256" key="10">
    <source>
        <dbReference type="ARBA" id="ARBA00023209"/>
    </source>
</evidence>
<comment type="catalytic activity">
    <reaction evidence="12">
        <text>2 a 1,2-diacyl-sn-glycero-3-phospho-(1'-sn-glycerol) = a cardiolipin + glycerol</text>
        <dbReference type="Rhea" id="RHEA:31451"/>
        <dbReference type="ChEBI" id="CHEBI:17754"/>
        <dbReference type="ChEBI" id="CHEBI:62237"/>
        <dbReference type="ChEBI" id="CHEBI:64716"/>
    </reaction>
</comment>
<feature type="domain" description="PLD phosphodiesterase" evidence="14">
    <location>
        <begin position="217"/>
        <end position="244"/>
    </location>
</feature>
<organism evidence="15 16">
    <name type="scientific">Trichococcus palustris</name>
    <dbReference type="NCBI Taxonomy" id="140314"/>
    <lineage>
        <taxon>Bacteria</taxon>
        <taxon>Bacillati</taxon>
        <taxon>Bacillota</taxon>
        <taxon>Bacilli</taxon>
        <taxon>Lactobacillales</taxon>
        <taxon>Carnobacteriaceae</taxon>
        <taxon>Trichococcus</taxon>
    </lineage>
</organism>
<dbReference type="PANTHER" id="PTHR21248:SF22">
    <property type="entry name" value="PHOSPHOLIPASE D"/>
    <property type="match status" value="1"/>
</dbReference>
<dbReference type="InterPro" id="IPR027379">
    <property type="entry name" value="CLS_N"/>
</dbReference>
<dbReference type="CDD" id="cd09110">
    <property type="entry name" value="PLDc_CLS_1"/>
    <property type="match status" value="1"/>
</dbReference>
<gene>
    <name evidence="15" type="ORF">Tpal_333</name>
</gene>
<dbReference type="AlphaFoldDB" id="A0A143Y8Q1"/>
<evidence type="ECO:0000256" key="7">
    <source>
        <dbReference type="ARBA" id="ARBA00022989"/>
    </source>
</evidence>
<keyword evidence="9 12" id="KW-0472">Membrane</keyword>
<evidence type="ECO:0000256" key="1">
    <source>
        <dbReference type="ARBA" id="ARBA00004651"/>
    </source>
</evidence>
<reference evidence="15 16" key="1">
    <citation type="submission" date="2016-02" db="EMBL/GenBank/DDBJ databases">
        <authorList>
            <person name="Wen L."/>
            <person name="He K."/>
            <person name="Yang H."/>
        </authorList>
    </citation>
    <scope>NUCLEOTIDE SEQUENCE [LARGE SCALE GENOMIC DNA]</scope>
    <source>
        <strain evidence="15">Trichococcus palustris</strain>
    </source>
</reference>
<dbReference type="NCBIfam" id="TIGR04265">
    <property type="entry name" value="bac_cardiolipin"/>
    <property type="match status" value="1"/>
</dbReference>
<evidence type="ECO:0000256" key="9">
    <source>
        <dbReference type="ARBA" id="ARBA00023136"/>
    </source>
</evidence>
<feature type="active site" evidence="12">
    <location>
        <position position="222"/>
    </location>
</feature>
<dbReference type="FunFam" id="3.30.870.10:FF:000021">
    <property type="entry name" value="Cardiolipin synthase"/>
    <property type="match status" value="1"/>
</dbReference>
<dbReference type="PROSITE" id="PS50035">
    <property type="entry name" value="PLD"/>
    <property type="match status" value="2"/>
</dbReference>
<keyword evidence="7 12" id="KW-1133">Transmembrane helix</keyword>
<keyword evidence="16" id="KW-1185">Reference proteome</keyword>
<sequence>MSIWAMIILGIIIMNTIGAIITVFKEKRDVAATWAWLLTLILLPVAGFIIYLFVGKKISKDNIYDLKTQKSLGMSQLAEAQIEMLEEEERIPGMVETDYVKNTAILFLESDESILTKGNKIDIIKDGVTKFNSFINDIYKAQNHIHLLYYTFRSDELGKRVLEALENRAAAGVEVLIIYDALGCRGNDPRFFRKLEKLGGKTQVFFGSKLPFVNLRTNNRNHRKILVVDGEIAYLGGFNIGNEYLGQGKLGYWRDTHMRIEGNAVLTLQSRFFMDWNAAAKKADRKDYADRYFPISDKKGNTSMQIVSSGPDDENQTIKMGFIKMISQAKESIYIQTPYFIPDESLHEMIKIAALSGISVKIMIPSKPDHPFVYRATEYFAKDIIEYGVEVYMYQNGFLHSKVVVIDNEVASVGTANMDVRSFKLNFEINAFIYDRQVAQELIDNFEEDQKKCIRATHDYFAKQSRGRKFKQTVSRLLSPIL</sequence>
<dbReference type="Pfam" id="PF13396">
    <property type="entry name" value="PLDc_N"/>
    <property type="match status" value="1"/>
</dbReference>
<dbReference type="RefSeq" id="WP_087030439.1">
    <property type="nucleotide sequence ID" value="NZ_FJNE01000001.1"/>
</dbReference>
<feature type="transmembrane region" description="Helical" evidence="12">
    <location>
        <begin position="31"/>
        <end position="54"/>
    </location>
</feature>
<dbReference type="InterPro" id="IPR001736">
    <property type="entry name" value="PLipase_D/transphosphatidylase"/>
</dbReference>
<keyword evidence="2 12" id="KW-1003">Cell membrane</keyword>
<protein>
    <recommendedName>
        <fullName evidence="12 13">Cardiolipin synthase</fullName>
        <shortName evidence="12">CL synthase</shortName>
        <ecNumber evidence="12 13">2.7.8.-</ecNumber>
    </recommendedName>
</protein>
<dbReference type="GO" id="GO:0008808">
    <property type="term" value="F:cardiolipin synthase activity"/>
    <property type="evidence" value="ECO:0007669"/>
    <property type="project" value="UniProtKB-UniRule"/>
</dbReference>
<dbReference type="GO" id="GO:0032049">
    <property type="term" value="P:cardiolipin biosynthetic process"/>
    <property type="evidence" value="ECO:0007669"/>
    <property type="project" value="UniProtKB-UniRule"/>
</dbReference>
<evidence type="ECO:0000256" key="13">
    <source>
        <dbReference type="NCBIfam" id="TIGR04265"/>
    </source>
</evidence>
<dbReference type="InterPro" id="IPR025202">
    <property type="entry name" value="PLD-like_dom"/>
</dbReference>
<keyword evidence="6" id="KW-0677">Repeat</keyword>
<evidence type="ECO:0000256" key="6">
    <source>
        <dbReference type="ARBA" id="ARBA00022737"/>
    </source>
</evidence>
<name>A0A143Y8Q1_9LACT</name>
<dbReference type="HAMAP" id="MF_01916">
    <property type="entry name" value="Cardiolipin_synth_Cls"/>
    <property type="match status" value="1"/>
</dbReference>
<dbReference type="SMART" id="SM00155">
    <property type="entry name" value="PLDc"/>
    <property type="match status" value="2"/>
</dbReference>
<comment type="similarity">
    <text evidence="12">Belongs to the phospholipase D family. Cardiolipin synthase subfamily.</text>
</comment>
<dbReference type="Proteomes" id="UP000242754">
    <property type="component" value="Unassembled WGS sequence"/>
</dbReference>
<evidence type="ECO:0000313" key="16">
    <source>
        <dbReference type="Proteomes" id="UP000242754"/>
    </source>
</evidence>
<comment type="function">
    <text evidence="12">Catalyzes the reversible phosphatidyl group transfer from one phosphatidylglycerol molecule to another to form cardiolipin (CL) (diphosphatidylglycerol) and glycerol.</text>
</comment>
<dbReference type="OrthoDB" id="9762009at2"/>
<proteinExistence type="inferred from homology"/>
<evidence type="ECO:0000256" key="8">
    <source>
        <dbReference type="ARBA" id="ARBA00023098"/>
    </source>
</evidence>
<dbReference type="CDD" id="cd09112">
    <property type="entry name" value="PLDc_CLS_2"/>
    <property type="match status" value="1"/>
</dbReference>
<dbReference type="Pfam" id="PF13091">
    <property type="entry name" value="PLDc_2"/>
    <property type="match status" value="2"/>
</dbReference>
<evidence type="ECO:0000256" key="4">
    <source>
        <dbReference type="ARBA" id="ARBA00022679"/>
    </source>
</evidence>
<accession>A0A143Y8Q1</accession>
<evidence type="ECO:0000256" key="3">
    <source>
        <dbReference type="ARBA" id="ARBA00022516"/>
    </source>
</evidence>
<evidence type="ECO:0000256" key="2">
    <source>
        <dbReference type="ARBA" id="ARBA00022475"/>
    </source>
</evidence>
<feature type="domain" description="PLD phosphodiesterase" evidence="14">
    <location>
        <begin position="395"/>
        <end position="422"/>
    </location>
</feature>
<dbReference type="EC" id="2.7.8.-" evidence="12 13"/>
<dbReference type="InterPro" id="IPR030874">
    <property type="entry name" value="Cardiolipin_synth_Firmi"/>
</dbReference>
<dbReference type="SUPFAM" id="SSF56024">
    <property type="entry name" value="Phospholipase D/nuclease"/>
    <property type="match status" value="2"/>
</dbReference>
<dbReference type="GO" id="GO:0005886">
    <property type="term" value="C:plasma membrane"/>
    <property type="evidence" value="ECO:0007669"/>
    <property type="project" value="UniProtKB-SubCell"/>
</dbReference>
<dbReference type="Gene3D" id="3.30.870.10">
    <property type="entry name" value="Endonuclease Chain A"/>
    <property type="match status" value="2"/>
</dbReference>
<evidence type="ECO:0000259" key="14">
    <source>
        <dbReference type="PROSITE" id="PS50035"/>
    </source>
</evidence>
<feature type="active site" evidence="12">
    <location>
        <position position="224"/>
    </location>
</feature>
<comment type="subcellular location">
    <subcellularLocation>
        <location evidence="1 12">Cell membrane</location>
        <topology evidence="1 12">Multi-pass membrane protein</topology>
    </subcellularLocation>
</comment>
<dbReference type="InterPro" id="IPR022924">
    <property type="entry name" value="Cardiolipin_synthase"/>
</dbReference>